<dbReference type="GO" id="GO:0005737">
    <property type="term" value="C:cytoplasm"/>
    <property type="evidence" value="ECO:0007669"/>
    <property type="project" value="TreeGrafter"/>
</dbReference>
<dbReference type="EMBL" id="FZOG01000004">
    <property type="protein sequence ID" value="SNS72100.1"/>
    <property type="molecule type" value="Genomic_DNA"/>
</dbReference>
<dbReference type="InterPro" id="IPR002125">
    <property type="entry name" value="CMP_dCMP_dom"/>
</dbReference>
<evidence type="ECO:0000256" key="4">
    <source>
        <dbReference type="ARBA" id="ARBA00022833"/>
    </source>
</evidence>
<name>A0A239GSJ2_9PSED</name>
<keyword evidence="4" id="KW-0862">Zinc</keyword>
<evidence type="ECO:0000256" key="2">
    <source>
        <dbReference type="ARBA" id="ARBA00022723"/>
    </source>
</evidence>
<keyword evidence="7" id="KW-1185">Reference proteome</keyword>
<evidence type="ECO:0000259" key="5">
    <source>
        <dbReference type="PROSITE" id="PS51747"/>
    </source>
</evidence>
<dbReference type="InterPro" id="IPR015517">
    <property type="entry name" value="dCMP_deaminase-rel"/>
</dbReference>
<feature type="domain" description="CMP/dCMP-type deaminase" evidence="5">
    <location>
        <begin position="261"/>
        <end position="447"/>
    </location>
</feature>
<dbReference type="GO" id="GO:0008270">
    <property type="term" value="F:zinc ion binding"/>
    <property type="evidence" value="ECO:0007669"/>
    <property type="project" value="InterPro"/>
</dbReference>
<gene>
    <name evidence="6" type="ORF">SAMN05216255_3131</name>
</gene>
<dbReference type="PROSITE" id="PS00903">
    <property type="entry name" value="CYT_DCMP_DEAMINASES_1"/>
    <property type="match status" value="1"/>
</dbReference>
<keyword evidence="3" id="KW-0378">Hydrolase</keyword>
<evidence type="ECO:0000313" key="7">
    <source>
        <dbReference type="Proteomes" id="UP000242915"/>
    </source>
</evidence>
<proteinExistence type="inferred from homology"/>
<dbReference type="SUPFAM" id="SSF53927">
    <property type="entry name" value="Cytidine deaminase-like"/>
    <property type="match status" value="1"/>
</dbReference>
<evidence type="ECO:0000256" key="3">
    <source>
        <dbReference type="ARBA" id="ARBA00022801"/>
    </source>
</evidence>
<dbReference type="NCBIfam" id="NF041025">
    <property type="entry name" value="antiphage_deaminase"/>
    <property type="match status" value="1"/>
</dbReference>
<dbReference type="GO" id="GO:0004132">
    <property type="term" value="F:dCMP deaminase activity"/>
    <property type="evidence" value="ECO:0007669"/>
    <property type="project" value="TreeGrafter"/>
</dbReference>
<keyword evidence="2" id="KW-0479">Metal-binding</keyword>
<dbReference type="InterPro" id="IPR027417">
    <property type="entry name" value="P-loop_NTPase"/>
</dbReference>
<dbReference type="AlphaFoldDB" id="A0A239GSJ2"/>
<dbReference type="InterPro" id="IPR016192">
    <property type="entry name" value="APOBEC/CMP_deaminase_Zn-bd"/>
</dbReference>
<sequence>MAVPLAAAANNPDGGATSAFDDRGAYLKSLTPEIVIALCGPMGTPLHEVGKTFQDLLRGTDFGYVDVKILRLSDQIRRLKKLEHEKSIDRLIEAGNELRREYGNAVLAKLAIQEILISRAEHQEAQNAELRGNDPDAALDPDVSMPRAPRKCCHIIDSIKNIDELALLRSVYGDMLHVIGVYSPIEMRVERIARIKGPDDEVHKLIDRDSGEEVKYGQSVEDTFPRCDFFLRVDSATDSQRNTRVRRFLELMLGTRIITPTINERAMYAAYSAARNSACLSRQVGAAITNAEGEILASGWNDVPKAFGGLYHTVDQNSSTDDDRRCWNIEGGRCFNDDEKTTIANAMADRLIATGLVEESNRARAFEMLRKDSQLKSLIEFSRAVHAEMHALLTAGETKGGQIRNGKLFVTTYPCHSCARHLVAAGVKEVYFLEPYRKSLATRLHSDSITERESDDSKVRLMPFDGVAPSRFLRFFSAHPGGRKDQKGIMHVHEASPVTSITLEAIHTLEAFTLRALESAGLNKR</sequence>
<evidence type="ECO:0000313" key="6">
    <source>
        <dbReference type="EMBL" id="SNS72100.1"/>
    </source>
</evidence>
<dbReference type="PROSITE" id="PS51747">
    <property type="entry name" value="CYT_DCMP_DEAMINASES_2"/>
    <property type="match status" value="1"/>
</dbReference>
<evidence type="ECO:0000256" key="1">
    <source>
        <dbReference type="ARBA" id="ARBA00006576"/>
    </source>
</evidence>
<dbReference type="InterPro" id="IPR016193">
    <property type="entry name" value="Cytidine_deaminase-like"/>
</dbReference>
<protein>
    <submittedName>
        <fullName evidence="6">Deoxycytidylate deaminase</fullName>
    </submittedName>
</protein>
<reference evidence="7" key="1">
    <citation type="submission" date="2017-06" db="EMBL/GenBank/DDBJ databases">
        <authorList>
            <person name="Varghese N."/>
            <person name="Submissions S."/>
        </authorList>
    </citation>
    <scope>NUCLEOTIDE SEQUENCE [LARGE SCALE GENOMIC DNA]</scope>
    <source>
        <strain evidence="7">CIP 108523</strain>
    </source>
</reference>
<dbReference type="PANTHER" id="PTHR11086">
    <property type="entry name" value="DEOXYCYTIDYLATE DEAMINASE-RELATED"/>
    <property type="match status" value="1"/>
</dbReference>
<accession>A0A239GSJ2</accession>
<dbReference type="RefSeq" id="WP_089360452.1">
    <property type="nucleotide sequence ID" value="NZ_FZOG01000004.1"/>
</dbReference>
<comment type="similarity">
    <text evidence="1">Belongs to the cytidine and deoxycytidylate deaminase family.</text>
</comment>
<dbReference type="Pfam" id="PF00383">
    <property type="entry name" value="dCMP_cyt_deam_1"/>
    <property type="match status" value="1"/>
</dbReference>
<organism evidence="6 7">
    <name type="scientific">Pseudomonas segetis</name>
    <dbReference type="NCBI Taxonomy" id="298908"/>
    <lineage>
        <taxon>Bacteria</taxon>
        <taxon>Pseudomonadati</taxon>
        <taxon>Pseudomonadota</taxon>
        <taxon>Gammaproteobacteria</taxon>
        <taxon>Pseudomonadales</taxon>
        <taxon>Pseudomonadaceae</taxon>
        <taxon>Pseudomonas</taxon>
    </lineage>
</organism>
<dbReference type="PANTHER" id="PTHR11086:SF18">
    <property type="entry name" value="DEOXYCYTIDYLATE DEAMINASE"/>
    <property type="match status" value="1"/>
</dbReference>
<dbReference type="Proteomes" id="UP000242915">
    <property type="component" value="Unassembled WGS sequence"/>
</dbReference>
<dbReference type="Gene3D" id="3.40.50.300">
    <property type="entry name" value="P-loop containing nucleotide triphosphate hydrolases"/>
    <property type="match status" value="1"/>
</dbReference>
<dbReference type="Gene3D" id="3.40.140.10">
    <property type="entry name" value="Cytidine Deaminase, domain 2"/>
    <property type="match status" value="1"/>
</dbReference>